<dbReference type="PROSITE" id="PS00846">
    <property type="entry name" value="HTH_ARSR_1"/>
    <property type="match status" value="1"/>
</dbReference>
<dbReference type="PRINTS" id="PR00778">
    <property type="entry name" value="HTHARSR"/>
</dbReference>
<dbReference type="EMBL" id="FTOD01000006">
    <property type="protein sequence ID" value="SIS87153.1"/>
    <property type="molecule type" value="Genomic_DNA"/>
</dbReference>
<protein>
    <submittedName>
        <fullName evidence="6">Cadmium-sensing regulator, CadC</fullName>
    </submittedName>
</protein>
<dbReference type="PROSITE" id="PS50987">
    <property type="entry name" value="HTH_ARSR_2"/>
    <property type="match status" value="1"/>
</dbReference>
<dbReference type="RefSeq" id="WP_076525146.1">
    <property type="nucleotide sequence ID" value="NZ_CP048103.1"/>
</dbReference>
<keyword evidence="7" id="KW-1185">Reference proteome</keyword>
<dbReference type="InterPro" id="IPR036390">
    <property type="entry name" value="WH_DNA-bd_sf"/>
</dbReference>
<keyword evidence="4" id="KW-0105">Cadmium resistance</keyword>
<evidence type="ECO:0000256" key="4">
    <source>
        <dbReference type="ARBA" id="ARBA00043263"/>
    </source>
</evidence>
<dbReference type="SMART" id="SM00418">
    <property type="entry name" value="HTH_ARSR"/>
    <property type="match status" value="1"/>
</dbReference>
<dbReference type="Gene3D" id="1.10.10.10">
    <property type="entry name" value="Winged helix-like DNA-binding domain superfamily/Winged helix DNA-binding domain"/>
    <property type="match status" value="1"/>
</dbReference>
<dbReference type="InterPro" id="IPR011991">
    <property type="entry name" value="ArsR-like_HTH"/>
</dbReference>
<evidence type="ECO:0000256" key="2">
    <source>
        <dbReference type="ARBA" id="ARBA00023125"/>
    </source>
</evidence>
<dbReference type="Pfam" id="PF01022">
    <property type="entry name" value="HTH_5"/>
    <property type="match status" value="1"/>
</dbReference>
<dbReference type="NCBIfam" id="NF033788">
    <property type="entry name" value="HTH_metalloreg"/>
    <property type="match status" value="1"/>
</dbReference>
<dbReference type="GO" id="GO:0003677">
    <property type="term" value="F:DNA binding"/>
    <property type="evidence" value="ECO:0007669"/>
    <property type="project" value="UniProtKB-KW"/>
</dbReference>
<name>A0A1N7MM34_9BACL</name>
<proteinExistence type="predicted"/>
<evidence type="ECO:0000259" key="5">
    <source>
        <dbReference type="PROSITE" id="PS50987"/>
    </source>
</evidence>
<dbReference type="GO" id="GO:0003700">
    <property type="term" value="F:DNA-binding transcription factor activity"/>
    <property type="evidence" value="ECO:0007669"/>
    <property type="project" value="InterPro"/>
</dbReference>
<keyword evidence="3" id="KW-0804">Transcription</keyword>
<keyword evidence="1" id="KW-0805">Transcription regulation</keyword>
<dbReference type="OrthoDB" id="9794330at2"/>
<reference evidence="7" key="1">
    <citation type="submission" date="2017-01" db="EMBL/GenBank/DDBJ databases">
        <authorList>
            <person name="Varghese N."/>
            <person name="Submissions S."/>
        </authorList>
    </citation>
    <scope>NUCLEOTIDE SEQUENCE [LARGE SCALE GENOMIC DNA]</scope>
    <source>
        <strain evidence="7">DSM 45196</strain>
    </source>
</reference>
<dbReference type="GO" id="GO:0046686">
    <property type="term" value="P:response to cadmium ion"/>
    <property type="evidence" value="ECO:0007669"/>
    <property type="project" value="UniProtKB-KW"/>
</dbReference>
<dbReference type="Proteomes" id="UP000186795">
    <property type="component" value="Unassembled WGS sequence"/>
</dbReference>
<keyword evidence="2" id="KW-0238">DNA-binding</keyword>
<dbReference type="SUPFAM" id="SSF46785">
    <property type="entry name" value="Winged helix' DNA-binding domain"/>
    <property type="match status" value="1"/>
</dbReference>
<evidence type="ECO:0000313" key="7">
    <source>
        <dbReference type="Proteomes" id="UP000186795"/>
    </source>
</evidence>
<evidence type="ECO:0000256" key="3">
    <source>
        <dbReference type="ARBA" id="ARBA00023163"/>
    </source>
</evidence>
<dbReference type="PANTHER" id="PTHR43132:SF6">
    <property type="entry name" value="HTH-TYPE TRANSCRIPTIONAL REPRESSOR CZRA"/>
    <property type="match status" value="1"/>
</dbReference>
<dbReference type="CDD" id="cd00090">
    <property type="entry name" value="HTH_ARSR"/>
    <property type="match status" value="1"/>
</dbReference>
<dbReference type="InterPro" id="IPR036388">
    <property type="entry name" value="WH-like_DNA-bd_sf"/>
</dbReference>
<evidence type="ECO:0000313" key="6">
    <source>
        <dbReference type="EMBL" id="SIS87153.1"/>
    </source>
</evidence>
<dbReference type="AlphaFoldDB" id="A0A1N7MM34"/>
<dbReference type="InterPro" id="IPR018334">
    <property type="entry name" value="ArsR_HTH"/>
</dbReference>
<accession>A0A1N7MM34</accession>
<dbReference type="PANTHER" id="PTHR43132">
    <property type="entry name" value="ARSENICAL RESISTANCE OPERON REPRESSOR ARSR-RELATED"/>
    <property type="match status" value="1"/>
</dbReference>
<feature type="domain" description="HTH arsR-type" evidence="5">
    <location>
        <begin position="29"/>
        <end position="124"/>
    </location>
</feature>
<dbReference type="InterPro" id="IPR051011">
    <property type="entry name" value="Metal_resp_trans_reg"/>
</dbReference>
<gene>
    <name evidence="6" type="ORF">SAMN05421790_106191</name>
</gene>
<organism evidence="6 7">
    <name type="scientific">Kroppenstedtia eburnea</name>
    <dbReference type="NCBI Taxonomy" id="714067"/>
    <lineage>
        <taxon>Bacteria</taxon>
        <taxon>Bacillati</taxon>
        <taxon>Bacillota</taxon>
        <taxon>Bacilli</taxon>
        <taxon>Bacillales</taxon>
        <taxon>Thermoactinomycetaceae</taxon>
        <taxon>Kroppenstedtia</taxon>
    </lineage>
</organism>
<evidence type="ECO:0000256" key="1">
    <source>
        <dbReference type="ARBA" id="ARBA00023015"/>
    </source>
</evidence>
<sequence length="136" mass="15199">MASQPRSKEETCEIFSSDEEKVMHLKEKMKETDPVEPARLFKGLGDETRFRIAYALYLEAELCVCDVAGILGTSVATASHHLRLMKNLGLTRSRKEGKMVYYSLDDDHVRLLVKLAIEHAAEGLADPSGEGEKNCE</sequence>
<dbReference type="InterPro" id="IPR001845">
    <property type="entry name" value="HTH_ArsR_DNA-bd_dom"/>
</dbReference>